<gene>
    <name evidence="2" type="ORF">EQG68_05175</name>
</gene>
<proteinExistence type="predicted"/>
<feature type="transmembrane region" description="Helical" evidence="1">
    <location>
        <begin position="175"/>
        <end position="202"/>
    </location>
</feature>
<keyword evidence="1" id="KW-0812">Transmembrane</keyword>
<evidence type="ECO:0008006" key="4">
    <source>
        <dbReference type="Google" id="ProtNLM"/>
    </source>
</evidence>
<feature type="transmembrane region" description="Helical" evidence="1">
    <location>
        <begin position="142"/>
        <end position="160"/>
    </location>
</feature>
<keyword evidence="1" id="KW-1133">Transmembrane helix</keyword>
<dbReference type="RefSeq" id="WP_129463719.1">
    <property type="nucleotide sequence ID" value="NZ_SBKQ01000004.1"/>
</dbReference>
<protein>
    <recommendedName>
        <fullName evidence="4">O-antigen ligase domain-containing protein</fullName>
    </recommendedName>
</protein>
<reference evidence="3" key="1">
    <citation type="submission" date="2019-01" db="EMBL/GenBank/DDBJ databases">
        <title>Cytophagaceae bacterium strain CAR-16.</title>
        <authorList>
            <person name="Chen W.-M."/>
        </authorList>
    </citation>
    <scope>NUCLEOTIDE SEQUENCE [LARGE SCALE GENOMIC DNA]</scope>
    <source>
        <strain evidence="3">ICH-30</strain>
    </source>
</reference>
<accession>A0A4Q1KW03</accession>
<feature type="transmembrane region" description="Helical" evidence="1">
    <location>
        <begin position="214"/>
        <end position="234"/>
    </location>
</feature>
<feature type="transmembrane region" description="Helical" evidence="1">
    <location>
        <begin position="330"/>
        <end position="350"/>
    </location>
</feature>
<dbReference type="Proteomes" id="UP000289734">
    <property type="component" value="Unassembled WGS sequence"/>
</dbReference>
<dbReference type="EMBL" id="SBKQ01000004">
    <property type="protein sequence ID" value="RXR33619.1"/>
    <property type="molecule type" value="Genomic_DNA"/>
</dbReference>
<keyword evidence="3" id="KW-1185">Reference proteome</keyword>
<dbReference type="AlphaFoldDB" id="A0A4Q1KW03"/>
<evidence type="ECO:0000313" key="3">
    <source>
        <dbReference type="Proteomes" id="UP000289734"/>
    </source>
</evidence>
<feature type="transmembrane region" description="Helical" evidence="1">
    <location>
        <begin position="82"/>
        <end position="98"/>
    </location>
</feature>
<sequence length="416" mass="47650">MKFSFSKKIIHSILFTLCVAVPYLNNYELTFLVWSATMAVSLRRTYSKQLLIQVGLFTLILGIALFSSFFQDFGSYDFIRDITYLAKPIIGLLVGYQLCRNSLKDPLQTVIYTGVLLAIFHLFIVFYGIVFVGFRNIHQIRGFAGFFSDFEIYVIILLLFSDKFGVALSRNKKSIFLTLLVLSSAFYLSRTNFLQFGILFLAMKGYFVPNRRNATILFSLVLAGLVAYSAILYYNPKRNGKGIEAFLYKVKIAPTEPFKTKINTEDYKDFNDNYRSVENINTYRQMRNDGAFSVLFGKGLGSKVDLKKEVWLDDASLRYISILHNGFMTVYLKSGIFGLILLSLSIFLLFRKQITNNQELTNLNYLITGTALFLFISYWVFMGFYFKADTKAILVGLLIALSERISSQKSTQKILE</sequence>
<organism evidence="2 3">
    <name type="scientific">Flavobacterium piscinae</name>
    <dbReference type="NCBI Taxonomy" id="2506424"/>
    <lineage>
        <taxon>Bacteria</taxon>
        <taxon>Pseudomonadati</taxon>
        <taxon>Bacteroidota</taxon>
        <taxon>Flavobacteriia</taxon>
        <taxon>Flavobacteriales</taxon>
        <taxon>Flavobacteriaceae</taxon>
        <taxon>Flavobacterium</taxon>
    </lineage>
</organism>
<feature type="transmembrane region" description="Helical" evidence="1">
    <location>
        <begin position="50"/>
        <end position="70"/>
    </location>
</feature>
<evidence type="ECO:0000256" key="1">
    <source>
        <dbReference type="SAM" id="Phobius"/>
    </source>
</evidence>
<keyword evidence="1" id="KW-0472">Membrane</keyword>
<name>A0A4Q1KW03_9FLAO</name>
<dbReference type="OrthoDB" id="787277at2"/>
<evidence type="ECO:0000313" key="2">
    <source>
        <dbReference type="EMBL" id="RXR33619.1"/>
    </source>
</evidence>
<feature type="transmembrane region" description="Helical" evidence="1">
    <location>
        <begin position="362"/>
        <end position="381"/>
    </location>
</feature>
<feature type="transmembrane region" description="Helical" evidence="1">
    <location>
        <begin position="110"/>
        <end position="130"/>
    </location>
</feature>
<comment type="caution">
    <text evidence="2">The sequence shown here is derived from an EMBL/GenBank/DDBJ whole genome shotgun (WGS) entry which is preliminary data.</text>
</comment>